<accession>A0A2U1JZV7</accession>
<evidence type="ECO:0000256" key="1">
    <source>
        <dbReference type="ARBA" id="ARBA00005189"/>
    </source>
</evidence>
<dbReference type="InterPro" id="IPR016039">
    <property type="entry name" value="Thiolase-like"/>
</dbReference>
<evidence type="ECO:0000256" key="2">
    <source>
        <dbReference type="ARBA" id="ARBA00010982"/>
    </source>
</evidence>
<protein>
    <recommendedName>
        <fullName evidence="5">acetyl-CoA C-acyltransferase</fullName>
        <ecNumber evidence="5">2.3.1.16</ecNumber>
    </recommendedName>
</protein>
<name>A0A2U1JZV7_9BACI</name>
<evidence type="ECO:0000313" key="11">
    <source>
        <dbReference type="Proteomes" id="UP000245998"/>
    </source>
</evidence>
<dbReference type="InterPro" id="IPR020617">
    <property type="entry name" value="Thiolase_C"/>
</dbReference>
<evidence type="ECO:0000259" key="9">
    <source>
        <dbReference type="Pfam" id="PF02803"/>
    </source>
</evidence>
<evidence type="ECO:0000256" key="6">
    <source>
        <dbReference type="PIRSR" id="PIRSR000429-1"/>
    </source>
</evidence>
<dbReference type="PANTHER" id="PTHR43853">
    <property type="entry name" value="3-KETOACYL-COA THIOLASE, PEROXISOMAL"/>
    <property type="match status" value="1"/>
</dbReference>
<evidence type="ECO:0000256" key="7">
    <source>
        <dbReference type="RuleBase" id="RU003557"/>
    </source>
</evidence>
<keyword evidence="11" id="KW-1185">Reference proteome</keyword>
<reference evidence="10 11" key="1">
    <citation type="submission" date="2018-04" db="EMBL/GenBank/DDBJ databases">
        <title>Camelliibacillus theae gen. nov., sp. nov., isolated from Pu'er tea.</title>
        <authorList>
            <person name="Niu L."/>
        </authorList>
    </citation>
    <scope>NUCLEOTIDE SEQUENCE [LARGE SCALE GENOMIC DNA]</scope>
    <source>
        <strain evidence="10 11">T8</strain>
    </source>
</reference>
<dbReference type="AlphaFoldDB" id="A0A2U1JZV7"/>
<comment type="pathway">
    <text evidence="1">Lipid metabolism.</text>
</comment>
<dbReference type="InterPro" id="IPR020615">
    <property type="entry name" value="Thiolase_acyl_enz_int_AS"/>
</dbReference>
<keyword evidence="4 7" id="KW-0012">Acyltransferase</keyword>
<feature type="active site" description="Acyl-thioester intermediate" evidence="6">
    <location>
        <position position="86"/>
    </location>
</feature>
<comment type="similarity">
    <text evidence="2 7">Belongs to the thiolase-like superfamily. Thiolase family.</text>
</comment>
<feature type="domain" description="Thiolase N-terminal" evidence="8">
    <location>
        <begin position="5"/>
        <end position="257"/>
    </location>
</feature>
<dbReference type="InterPro" id="IPR002155">
    <property type="entry name" value="Thiolase"/>
</dbReference>
<dbReference type="GO" id="GO:0010124">
    <property type="term" value="P:phenylacetate catabolic process"/>
    <property type="evidence" value="ECO:0007669"/>
    <property type="project" value="TreeGrafter"/>
</dbReference>
<dbReference type="PANTHER" id="PTHR43853:SF2">
    <property type="entry name" value="3-OXOADIPYL-COA_3-OXO-5,6-DEHYDROSUBERYL-COA THIOLASE"/>
    <property type="match status" value="1"/>
</dbReference>
<dbReference type="GO" id="GO:0003988">
    <property type="term" value="F:acetyl-CoA C-acyltransferase activity"/>
    <property type="evidence" value="ECO:0007669"/>
    <property type="project" value="UniProtKB-EC"/>
</dbReference>
<dbReference type="PROSITE" id="PS00099">
    <property type="entry name" value="THIOLASE_3"/>
    <property type="match status" value="1"/>
</dbReference>
<dbReference type="EMBL" id="QCZG01000020">
    <property type="protein sequence ID" value="PWA10751.1"/>
    <property type="molecule type" value="Genomic_DNA"/>
</dbReference>
<dbReference type="Gene3D" id="3.40.47.10">
    <property type="match status" value="1"/>
</dbReference>
<evidence type="ECO:0000256" key="5">
    <source>
        <dbReference type="ARBA" id="ARBA00024073"/>
    </source>
</evidence>
<feature type="domain" description="Thiolase C-terminal" evidence="9">
    <location>
        <begin position="266"/>
        <end position="386"/>
    </location>
</feature>
<dbReference type="GO" id="GO:0005737">
    <property type="term" value="C:cytoplasm"/>
    <property type="evidence" value="ECO:0007669"/>
    <property type="project" value="UniProtKB-ARBA"/>
</dbReference>
<evidence type="ECO:0000256" key="4">
    <source>
        <dbReference type="ARBA" id="ARBA00023315"/>
    </source>
</evidence>
<dbReference type="PROSITE" id="PS00098">
    <property type="entry name" value="THIOLASE_1"/>
    <property type="match status" value="1"/>
</dbReference>
<dbReference type="PROSITE" id="PS00737">
    <property type="entry name" value="THIOLASE_2"/>
    <property type="match status" value="1"/>
</dbReference>
<dbReference type="PIRSF" id="PIRSF000429">
    <property type="entry name" value="Ac-CoA_Ac_transf"/>
    <property type="match status" value="1"/>
</dbReference>
<dbReference type="RefSeq" id="WP_116554893.1">
    <property type="nucleotide sequence ID" value="NZ_QCZG01000020.1"/>
</dbReference>
<feature type="active site" description="Proton acceptor" evidence="6">
    <location>
        <position position="344"/>
    </location>
</feature>
<proteinExistence type="inferred from homology"/>
<dbReference type="InterPro" id="IPR020613">
    <property type="entry name" value="Thiolase_CS"/>
</dbReference>
<dbReference type="NCBIfam" id="TIGR01930">
    <property type="entry name" value="AcCoA-C-Actrans"/>
    <property type="match status" value="1"/>
</dbReference>
<sequence length="390" mass="41370">MKKAVIISGVRTAIAKSHGQLKDVPEEEYASLVVKEAVERSGVNPEDVEDIIFGNTLSANANIGRYSALLAGLPISISGITLNRQCGSGLQAINYAAQGIQSGVGDLYIAGGVESMTRAPYILEKPSTAYSRIPPRFLELHAAPPDKGDAPMGITAENVAEEYNITREEQDKFALMSQQRAANALEKGYYKEEIVPVKITDKKGNVTIFDTDEHPRPQSTLEALSNLRPVFKKGGTVTAGNSSGINDGAAALVLASAEKAAEFGIQPLVSIKSQAVAGVRPEIMGIGPVDAVRKALKRANLQVEDIDLIELNEAFASQSVAVVNELGLDIEKVNVNGGAISLGHPIGATGAILMVKLIHEMKRRNSRYGLVTMCIGGGMGIATIVENEQL</sequence>
<dbReference type="GO" id="GO:0006635">
    <property type="term" value="P:fatty acid beta-oxidation"/>
    <property type="evidence" value="ECO:0007669"/>
    <property type="project" value="TreeGrafter"/>
</dbReference>
<dbReference type="Proteomes" id="UP000245998">
    <property type="component" value="Unassembled WGS sequence"/>
</dbReference>
<dbReference type="OrthoDB" id="9764892at2"/>
<evidence type="ECO:0000259" key="8">
    <source>
        <dbReference type="Pfam" id="PF00108"/>
    </source>
</evidence>
<dbReference type="SUPFAM" id="SSF53901">
    <property type="entry name" value="Thiolase-like"/>
    <property type="match status" value="2"/>
</dbReference>
<keyword evidence="3 7" id="KW-0808">Transferase</keyword>
<dbReference type="InterPro" id="IPR020616">
    <property type="entry name" value="Thiolase_N"/>
</dbReference>
<dbReference type="FunFam" id="3.40.47.10:FF:000010">
    <property type="entry name" value="Acetyl-CoA acetyltransferase (Thiolase)"/>
    <property type="match status" value="1"/>
</dbReference>
<organism evidence="10 11">
    <name type="scientific">Pueribacillus theae</name>
    <dbReference type="NCBI Taxonomy" id="2171751"/>
    <lineage>
        <taxon>Bacteria</taxon>
        <taxon>Bacillati</taxon>
        <taxon>Bacillota</taxon>
        <taxon>Bacilli</taxon>
        <taxon>Bacillales</taxon>
        <taxon>Bacillaceae</taxon>
        <taxon>Pueribacillus</taxon>
    </lineage>
</organism>
<dbReference type="EC" id="2.3.1.16" evidence="5"/>
<evidence type="ECO:0000256" key="3">
    <source>
        <dbReference type="ARBA" id="ARBA00022679"/>
    </source>
</evidence>
<dbReference type="InterPro" id="IPR020610">
    <property type="entry name" value="Thiolase_AS"/>
</dbReference>
<evidence type="ECO:0000313" key="10">
    <source>
        <dbReference type="EMBL" id="PWA10751.1"/>
    </source>
</evidence>
<dbReference type="Pfam" id="PF02803">
    <property type="entry name" value="Thiolase_C"/>
    <property type="match status" value="1"/>
</dbReference>
<dbReference type="Pfam" id="PF00108">
    <property type="entry name" value="Thiolase_N"/>
    <property type="match status" value="1"/>
</dbReference>
<dbReference type="InterPro" id="IPR050215">
    <property type="entry name" value="Thiolase-like_sf_Thiolase"/>
</dbReference>
<comment type="caution">
    <text evidence="10">The sequence shown here is derived from an EMBL/GenBank/DDBJ whole genome shotgun (WGS) entry which is preliminary data.</text>
</comment>
<gene>
    <name evidence="10" type="ORF">DCC39_10715</name>
</gene>
<feature type="active site" description="Proton acceptor" evidence="6">
    <location>
        <position position="374"/>
    </location>
</feature>
<dbReference type="CDD" id="cd00751">
    <property type="entry name" value="thiolase"/>
    <property type="match status" value="1"/>
</dbReference>